<dbReference type="SUPFAM" id="SSF52833">
    <property type="entry name" value="Thioredoxin-like"/>
    <property type="match status" value="1"/>
</dbReference>
<dbReference type="CDD" id="cd02947">
    <property type="entry name" value="TRX_family"/>
    <property type="match status" value="1"/>
</dbReference>
<accession>A0A6I1FRQ4</accession>
<dbReference type="InterPro" id="IPR036249">
    <property type="entry name" value="Thioredoxin-like_sf"/>
</dbReference>
<dbReference type="Pfam" id="PF00085">
    <property type="entry name" value="Thioredoxin"/>
    <property type="match status" value="1"/>
</dbReference>
<feature type="domain" description="Thioredoxin" evidence="1">
    <location>
        <begin position="6"/>
        <end position="81"/>
    </location>
</feature>
<evidence type="ECO:0000313" key="2">
    <source>
        <dbReference type="EMBL" id="KAB7707258.1"/>
    </source>
</evidence>
<dbReference type="PANTHER" id="PTHR45663">
    <property type="entry name" value="GEO12009P1"/>
    <property type="match status" value="1"/>
</dbReference>
<dbReference type="PANTHER" id="PTHR45663:SF41">
    <property type="entry name" value="THIOREDOXIN-LIKE PROTEIN YUSE"/>
    <property type="match status" value="1"/>
</dbReference>
<protein>
    <submittedName>
        <fullName evidence="2">Thioredoxin</fullName>
    </submittedName>
</protein>
<gene>
    <name evidence="2" type="ORF">F9802_08320</name>
</gene>
<organism evidence="2 3">
    <name type="scientific">Bacillus aerolatus</name>
    <dbReference type="NCBI Taxonomy" id="2653354"/>
    <lineage>
        <taxon>Bacteria</taxon>
        <taxon>Bacillati</taxon>
        <taxon>Bacillota</taxon>
        <taxon>Bacilli</taxon>
        <taxon>Bacillales</taxon>
        <taxon>Bacillaceae</taxon>
        <taxon>Bacillus</taxon>
    </lineage>
</organism>
<evidence type="ECO:0000313" key="3">
    <source>
        <dbReference type="Proteomes" id="UP000429595"/>
    </source>
</evidence>
<dbReference type="GO" id="GO:0045454">
    <property type="term" value="P:cell redox homeostasis"/>
    <property type="evidence" value="ECO:0007669"/>
    <property type="project" value="TreeGrafter"/>
</dbReference>
<name>A0A6I1FRQ4_9BACI</name>
<reference evidence="2 3" key="1">
    <citation type="submission" date="2019-10" db="EMBL/GenBank/DDBJ databases">
        <title>Bacillus aerolatum sp. nov., isolated from bioaerosol of sport playgrounds.</title>
        <authorList>
            <person name="Chen P."/>
            <person name="Zhang G."/>
        </authorList>
    </citation>
    <scope>NUCLEOTIDE SEQUENCE [LARGE SCALE GENOMIC DNA]</scope>
    <source>
        <strain evidence="2 3">CX253</strain>
    </source>
</reference>
<sequence>MEQDMQAIVQSNNLTAVYAYTPICGTCQLAGKMIDVVEKVADDFRWVRLDLNYYESFAIEHAVESVPCLLIFKDGQLKEKLYAFQSVPHVYEKLNQYV</sequence>
<comment type="caution">
    <text evidence="2">The sequence shown here is derived from an EMBL/GenBank/DDBJ whole genome shotgun (WGS) entry which is preliminary data.</text>
</comment>
<dbReference type="EMBL" id="WEIO01000004">
    <property type="protein sequence ID" value="KAB7707258.1"/>
    <property type="molecule type" value="Genomic_DNA"/>
</dbReference>
<dbReference type="Proteomes" id="UP000429595">
    <property type="component" value="Unassembled WGS sequence"/>
</dbReference>
<dbReference type="Gene3D" id="3.40.30.10">
    <property type="entry name" value="Glutaredoxin"/>
    <property type="match status" value="1"/>
</dbReference>
<evidence type="ECO:0000259" key="1">
    <source>
        <dbReference type="Pfam" id="PF00085"/>
    </source>
</evidence>
<dbReference type="GO" id="GO:0015035">
    <property type="term" value="F:protein-disulfide reductase activity"/>
    <property type="evidence" value="ECO:0007669"/>
    <property type="project" value="TreeGrafter"/>
</dbReference>
<proteinExistence type="predicted"/>
<dbReference type="InterPro" id="IPR013766">
    <property type="entry name" value="Thioredoxin_domain"/>
</dbReference>
<keyword evidence="3" id="KW-1185">Reference proteome</keyword>
<dbReference type="AlphaFoldDB" id="A0A6I1FRQ4"/>
<dbReference type="GO" id="GO:0005829">
    <property type="term" value="C:cytosol"/>
    <property type="evidence" value="ECO:0007669"/>
    <property type="project" value="TreeGrafter"/>
</dbReference>